<sequence>MVGKNHRMGFFLGEAGSSVRLLLTKHPTLSLLCLSRFVPMVLLTTLRLFLERAVDDLGLVRTVTRRPDGELPIACRPQAAPTVARNRDRNPGCAWGAPLPYAVGLLC</sequence>
<evidence type="ECO:0000313" key="2">
    <source>
        <dbReference type="Proteomes" id="UP001231649"/>
    </source>
</evidence>
<accession>A0ACC2QQA4</accession>
<organism evidence="1 2">
    <name type="scientific">Mythimna loreyi</name>
    <dbReference type="NCBI Taxonomy" id="667449"/>
    <lineage>
        <taxon>Eukaryota</taxon>
        <taxon>Metazoa</taxon>
        <taxon>Ecdysozoa</taxon>
        <taxon>Arthropoda</taxon>
        <taxon>Hexapoda</taxon>
        <taxon>Insecta</taxon>
        <taxon>Pterygota</taxon>
        <taxon>Neoptera</taxon>
        <taxon>Endopterygota</taxon>
        <taxon>Lepidoptera</taxon>
        <taxon>Glossata</taxon>
        <taxon>Ditrysia</taxon>
        <taxon>Noctuoidea</taxon>
        <taxon>Noctuidae</taxon>
        <taxon>Noctuinae</taxon>
        <taxon>Hadenini</taxon>
        <taxon>Mythimna</taxon>
    </lineage>
</organism>
<evidence type="ECO:0000313" key="1">
    <source>
        <dbReference type="EMBL" id="KAJ8723140.1"/>
    </source>
</evidence>
<comment type="caution">
    <text evidence="1">The sequence shown here is derived from an EMBL/GenBank/DDBJ whole genome shotgun (WGS) entry which is preliminary data.</text>
</comment>
<proteinExistence type="predicted"/>
<gene>
    <name evidence="1" type="ORF">PYW08_003052</name>
</gene>
<reference evidence="1" key="1">
    <citation type="submission" date="2023-03" db="EMBL/GenBank/DDBJ databases">
        <title>Chromosome-level genomes of two armyworms, Mythimna separata and Mythimna loreyi, provide insights into the biosynthesis and reception of sex pheromones.</title>
        <authorList>
            <person name="Zhao H."/>
        </authorList>
    </citation>
    <scope>NUCLEOTIDE SEQUENCE</scope>
    <source>
        <strain evidence="1">BeijingLab</strain>
    </source>
</reference>
<dbReference type="EMBL" id="CM056790">
    <property type="protein sequence ID" value="KAJ8723140.1"/>
    <property type="molecule type" value="Genomic_DNA"/>
</dbReference>
<keyword evidence="2" id="KW-1185">Reference proteome</keyword>
<protein>
    <submittedName>
        <fullName evidence="1">Uncharacterized protein</fullName>
    </submittedName>
</protein>
<dbReference type="Proteomes" id="UP001231649">
    <property type="component" value="Chromosome 14"/>
</dbReference>
<name>A0ACC2QQA4_9NEOP</name>